<dbReference type="InterPro" id="IPR036236">
    <property type="entry name" value="Znf_C2H2_sf"/>
</dbReference>
<dbReference type="GO" id="GO:0002682">
    <property type="term" value="P:regulation of immune system process"/>
    <property type="evidence" value="ECO:0007669"/>
    <property type="project" value="TreeGrafter"/>
</dbReference>
<dbReference type="InterPro" id="IPR013087">
    <property type="entry name" value="Znf_C2H2_type"/>
</dbReference>
<sequence length="308" mass="34604">MLSVLHTTRYPPPSHQRTDCNSMTPFYTLLERSSRITSLTSSLTALRLFPFRSPCRALRGGHNVRNTSEEHLIVSPDYNAEDNNIVQYSPGGNPVTPNIHPRPSQLGRSMDPSNPEESSDGSHTKTIGSHSTDTSIDPSIPKESSSSHEGVPTEEKCGKTFNDKGVLVKHQRSHTECGKCFIYNGDLLKHQKIHTGERPFSCSECGKCFSRKAHLLIHQRTHTGERPFSCLECGKTFNDKGSLVKHQITHTGEYLFSCLECGKGFIYNRDLLNHQRTHTGERPYSCSECGKCFSRKQSLVAHQRIHIR</sequence>
<dbReference type="EMBL" id="KV959703">
    <property type="protein sequence ID" value="PIO23252.1"/>
    <property type="molecule type" value="Genomic_DNA"/>
</dbReference>
<evidence type="ECO:0000256" key="8">
    <source>
        <dbReference type="ARBA" id="ARBA00023125"/>
    </source>
</evidence>
<dbReference type="GO" id="GO:0005654">
    <property type="term" value="C:nucleoplasm"/>
    <property type="evidence" value="ECO:0007669"/>
    <property type="project" value="TreeGrafter"/>
</dbReference>
<dbReference type="FunFam" id="3.30.160.60:FF:000295">
    <property type="entry name" value="zinc finger protein 19"/>
    <property type="match status" value="1"/>
</dbReference>
<keyword evidence="7" id="KW-0805">Transcription regulation</keyword>
<dbReference type="Proteomes" id="UP000228934">
    <property type="component" value="Unassembled WGS sequence"/>
</dbReference>
<evidence type="ECO:0000313" key="15">
    <source>
        <dbReference type="Proteomes" id="UP000228934"/>
    </source>
</evidence>
<proteinExistence type="inferred from homology"/>
<dbReference type="FunFam" id="3.30.160.60:FF:002343">
    <property type="entry name" value="Zinc finger protein 33A"/>
    <property type="match status" value="1"/>
</dbReference>
<reference evidence="15" key="1">
    <citation type="journal article" date="2017" name="Nat. Commun.">
        <title>The North American bullfrog draft genome provides insight into hormonal regulation of long noncoding RNA.</title>
        <authorList>
            <person name="Hammond S.A."/>
            <person name="Warren R.L."/>
            <person name="Vandervalk B.P."/>
            <person name="Kucuk E."/>
            <person name="Khan H."/>
            <person name="Gibb E.A."/>
            <person name="Pandoh P."/>
            <person name="Kirk H."/>
            <person name="Zhao Y."/>
            <person name="Jones M."/>
            <person name="Mungall A.J."/>
            <person name="Coope R."/>
            <person name="Pleasance S."/>
            <person name="Moore R.A."/>
            <person name="Holt R.A."/>
            <person name="Round J.M."/>
            <person name="Ohora S."/>
            <person name="Walle B.V."/>
            <person name="Veldhoen N."/>
            <person name="Helbing C.C."/>
            <person name="Birol I."/>
        </authorList>
    </citation>
    <scope>NUCLEOTIDE SEQUENCE [LARGE SCALE GENOMIC DNA]</scope>
</reference>
<feature type="domain" description="C2H2-type" evidence="13">
    <location>
        <begin position="170"/>
        <end position="199"/>
    </location>
</feature>
<evidence type="ECO:0000256" key="1">
    <source>
        <dbReference type="ARBA" id="ARBA00004123"/>
    </source>
</evidence>
<accession>A0A2G9R5X1</accession>
<evidence type="ECO:0000256" key="6">
    <source>
        <dbReference type="ARBA" id="ARBA00022833"/>
    </source>
</evidence>
<evidence type="ECO:0000313" key="14">
    <source>
        <dbReference type="EMBL" id="PIO23252.1"/>
    </source>
</evidence>
<evidence type="ECO:0000256" key="5">
    <source>
        <dbReference type="ARBA" id="ARBA00022771"/>
    </source>
</evidence>
<evidence type="ECO:0000256" key="9">
    <source>
        <dbReference type="ARBA" id="ARBA00023163"/>
    </source>
</evidence>
<keyword evidence="4" id="KW-0677">Repeat</keyword>
<dbReference type="GO" id="GO:0001817">
    <property type="term" value="P:regulation of cytokine production"/>
    <property type="evidence" value="ECO:0007669"/>
    <property type="project" value="TreeGrafter"/>
</dbReference>
<keyword evidence="10" id="KW-0539">Nucleus</keyword>
<evidence type="ECO:0000256" key="12">
    <source>
        <dbReference type="SAM" id="MobiDB-lite"/>
    </source>
</evidence>
<dbReference type="FunFam" id="3.30.160.60:FF:000038">
    <property type="entry name" value="Zinc finger protein 624"/>
    <property type="match status" value="1"/>
</dbReference>
<keyword evidence="9" id="KW-0804">Transcription</keyword>
<keyword evidence="15" id="KW-1185">Reference proteome</keyword>
<feature type="domain" description="C2H2-type" evidence="13">
    <location>
        <begin position="228"/>
        <end position="255"/>
    </location>
</feature>
<comment type="similarity">
    <text evidence="2">Belongs to the krueppel C2H2-type zinc-finger protein family.</text>
</comment>
<evidence type="ECO:0000256" key="3">
    <source>
        <dbReference type="ARBA" id="ARBA00022723"/>
    </source>
</evidence>
<dbReference type="SMART" id="SM00355">
    <property type="entry name" value="ZnF_C2H2"/>
    <property type="match status" value="6"/>
</dbReference>
<keyword evidence="3" id="KW-0479">Metal-binding</keyword>
<evidence type="ECO:0000256" key="7">
    <source>
        <dbReference type="ARBA" id="ARBA00023015"/>
    </source>
</evidence>
<dbReference type="Gene3D" id="3.30.160.60">
    <property type="entry name" value="Classic Zinc Finger"/>
    <property type="match status" value="6"/>
</dbReference>
<dbReference type="FunFam" id="3.30.160.60:FF:000620">
    <property type="entry name" value="Zinc finger protein 263"/>
    <property type="match status" value="1"/>
</dbReference>
<dbReference type="GO" id="GO:0001227">
    <property type="term" value="F:DNA-binding transcription repressor activity, RNA polymerase II-specific"/>
    <property type="evidence" value="ECO:0007669"/>
    <property type="project" value="TreeGrafter"/>
</dbReference>
<dbReference type="FunFam" id="3.30.160.60:FF:005192">
    <property type="match status" value="1"/>
</dbReference>
<evidence type="ECO:0000256" key="2">
    <source>
        <dbReference type="ARBA" id="ARBA00006991"/>
    </source>
</evidence>
<dbReference type="AlphaFoldDB" id="A0A2G9R5X1"/>
<feature type="region of interest" description="Disordered" evidence="12">
    <location>
        <begin position="83"/>
        <end position="156"/>
    </location>
</feature>
<evidence type="ECO:0000256" key="11">
    <source>
        <dbReference type="PROSITE-ProRule" id="PRU00042"/>
    </source>
</evidence>
<protein>
    <recommendedName>
        <fullName evidence="13">C2H2-type domain-containing protein</fullName>
    </recommendedName>
</protein>
<name>A0A2G9R5X1_AQUCT</name>
<dbReference type="PANTHER" id="PTHR24399">
    <property type="entry name" value="ZINC FINGER AND BTB DOMAIN-CONTAINING"/>
    <property type="match status" value="1"/>
</dbReference>
<evidence type="ECO:0000256" key="4">
    <source>
        <dbReference type="ARBA" id="ARBA00022737"/>
    </source>
</evidence>
<dbReference type="GO" id="GO:0000978">
    <property type="term" value="F:RNA polymerase II cis-regulatory region sequence-specific DNA binding"/>
    <property type="evidence" value="ECO:0007669"/>
    <property type="project" value="TreeGrafter"/>
</dbReference>
<feature type="domain" description="C2H2-type" evidence="13">
    <location>
        <begin position="284"/>
        <end position="308"/>
    </location>
</feature>
<feature type="domain" description="C2H2-type" evidence="13">
    <location>
        <begin position="200"/>
        <end position="227"/>
    </location>
</feature>
<feature type="compositionally biased region" description="Polar residues" evidence="12">
    <location>
        <begin position="124"/>
        <end position="148"/>
    </location>
</feature>
<keyword evidence="6" id="KW-0862">Zinc</keyword>
<gene>
    <name evidence="14" type="ORF">AB205_0168250</name>
</gene>
<evidence type="ECO:0000259" key="13">
    <source>
        <dbReference type="PROSITE" id="PS50157"/>
    </source>
</evidence>
<dbReference type="Pfam" id="PF00096">
    <property type="entry name" value="zf-C2H2"/>
    <property type="match status" value="6"/>
</dbReference>
<keyword evidence="8" id="KW-0238">DNA-binding</keyword>
<dbReference type="PROSITE" id="PS50157">
    <property type="entry name" value="ZINC_FINGER_C2H2_2"/>
    <property type="match status" value="5"/>
</dbReference>
<dbReference type="PROSITE" id="PS00028">
    <property type="entry name" value="ZINC_FINGER_C2H2_1"/>
    <property type="match status" value="4"/>
</dbReference>
<keyword evidence="5 11" id="KW-0863">Zinc-finger</keyword>
<evidence type="ECO:0000256" key="10">
    <source>
        <dbReference type="ARBA" id="ARBA00023242"/>
    </source>
</evidence>
<dbReference type="SUPFAM" id="SSF57667">
    <property type="entry name" value="beta-beta-alpha zinc fingers"/>
    <property type="match status" value="3"/>
</dbReference>
<organism evidence="14 15">
    <name type="scientific">Aquarana catesbeiana</name>
    <name type="common">American bullfrog</name>
    <name type="synonym">Rana catesbeiana</name>
    <dbReference type="NCBI Taxonomy" id="8400"/>
    <lineage>
        <taxon>Eukaryota</taxon>
        <taxon>Metazoa</taxon>
        <taxon>Chordata</taxon>
        <taxon>Craniata</taxon>
        <taxon>Vertebrata</taxon>
        <taxon>Euteleostomi</taxon>
        <taxon>Amphibia</taxon>
        <taxon>Batrachia</taxon>
        <taxon>Anura</taxon>
        <taxon>Neobatrachia</taxon>
        <taxon>Ranoidea</taxon>
        <taxon>Ranidae</taxon>
        <taxon>Aquarana</taxon>
    </lineage>
</organism>
<feature type="domain" description="C2H2-type" evidence="13">
    <location>
        <begin position="256"/>
        <end position="283"/>
    </location>
</feature>
<dbReference type="PANTHER" id="PTHR24399:SF54">
    <property type="entry name" value="GASTRULA ZINC FINGER PROTEIN XLCGF26.1-LIKE-RELATED"/>
    <property type="match status" value="1"/>
</dbReference>
<dbReference type="OrthoDB" id="4748970at2759"/>
<comment type="subcellular location">
    <subcellularLocation>
        <location evidence="1">Nucleus</location>
    </subcellularLocation>
</comment>
<dbReference type="GO" id="GO:0008270">
    <property type="term" value="F:zinc ion binding"/>
    <property type="evidence" value="ECO:0007669"/>
    <property type="project" value="UniProtKB-KW"/>
</dbReference>